<evidence type="ECO:0000259" key="4">
    <source>
        <dbReference type="SMART" id="SM00418"/>
    </source>
</evidence>
<keyword evidence="6" id="KW-1185">Reference proteome</keyword>
<evidence type="ECO:0000313" key="6">
    <source>
        <dbReference type="Proteomes" id="UP001595765"/>
    </source>
</evidence>
<dbReference type="InterPro" id="IPR001845">
    <property type="entry name" value="HTH_ArsR_DNA-bd_dom"/>
</dbReference>
<dbReference type="PANTHER" id="PTHR43132">
    <property type="entry name" value="ARSENICAL RESISTANCE OPERON REPRESSOR ARSR-RELATED"/>
    <property type="match status" value="1"/>
</dbReference>
<dbReference type="RefSeq" id="WP_386430555.1">
    <property type="nucleotide sequence ID" value="NZ_JBHSBB010000013.1"/>
</dbReference>
<keyword evidence="1" id="KW-0805">Transcription regulation</keyword>
<dbReference type="SUPFAM" id="SSF46785">
    <property type="entry name" value="Winged helix' DNA-binding domain"/>
    <property type="match status" value="1"/>
</dbReference>
<name>A0ABV8HRM6_9ACTN</name>
<feature type="domain" description="HTH arsR-type" evidence="4">
    <location>
        <begin position="260"/>
        <end position="331"/>
    </location>
</feature>
<keyword evidence="3" id="KW-0804">Transcription</keyword>
<dbReference type="InterPro" id="IPR011991">
    <property type="entry name" value="ArsR-like_HTH"/>
</dbReference>
<evidence type="ECO:0000313" key="5">
    <source>
        <dbReference type="EMBL" id="MFC4033460.1"/>
    </source>
</evidence>
<keyword evidence="2" id="KW-0238">DNA-binding</keyword>
<dbReference type="InterPro" id="IPR045981">
    <property type="entry name" value="DUF5937"/>
</dbReference>
<reference evidence="6" key="1">
    <citation type="journal article" date="2019" name="Int. J. Syst. Evol. Microbiol.">
        <title>The Global Catalogue of Microorganisms (GCM) 10K type strain sequencing project: providing services to taxonomists for standard genome sequencing and annotation.</title>
        <authorList>
            <consortium name="The Broad Institute Genomics Platform"/>
            <consortium name="The Broad Institute Genome Sequencing Center for Infectious Disease"/>
            <person name="Wu L."/>
            <person name="Ma J."/>
        </authorList>
    </citation>
    <scope>NUCLEOTIDE SEQUENCE [LARGE SCALE GENOMIC DNA]</scope>
    <source>
        <strain evidence="6">CGMCC 4.7237</strain>
    </source>
</reference>
<dbReference type="SMART" id="SM00418">
    <property type="entry name" value="HTH_ARSR"/>
    <property type="match status" value="1"/>
</dbReference>
<dbReference type="EMBL" id="JBHSBB010000013">
    <property type="protein sequence ID" value="MFC4033460.1"/>
    <property type="molecule type" value="Genomic_DNA"/>
</dbReference>
<dbReference type="InterPro" id="IPR036390">
    <property type="entry name" value="WH_DNA-bd_sf"/>
</dbReference>
<proteinExistence type="predicted"/>
<accession>A0ABV8HRM6</accession>
<dbReference type="InterPro" id="IPR051011">
    <property type="entry name" value="Metal_resp_trans_reg"/>
</dbReference>
<sequence>MLRFEVDAEELLRSRFALSPAFELEHLLRGLHRGGPGERDARRRPLPPAWAARLRPGFERLRRETELDAALALHAPRYGVNFVAAPPRGLTQSWADDLASIRATPLAQARAEIAQATALAGRPIAPRVREILDAPDVVERIATVLDRAWHELLAPDWPQLRAVCERDVVHRVGVIGEHGWAAAIAALHDSAAWRAGGIELDDASAVGTVRLGGEGLLLIPSVLVGPGFAVHHEEPWPKALVYPARGTAALWEAPGASVPGVLASLLGRSRAQLLAALDAPASTTQMARQLGLAPGAVGDHLAVLRRAGLLTRARSGRSVLYWRTALGDALADSTAYPPDPAPPDPLPPPR</sequence>
<evidence type="ECO:0000256" key="2">
    <source>
        <dbReference type="ARBA" id="ARBA00023125"/>
    </source>
</evidence>
<dbReference type="Gene3D" id="1.10.10.10">
    <property type="entry name" value="Winged helix-like DNA-binding domain superfamily/Winged helix DNA-binding domain"/>
    <property type="match status" value="1"/>
</dbReference>
<dbReference type="InterPro" id="IPR036388">
    <property type="entry name" value="WH-like_DNA-bd_sf"/>
</dbReference>
<dbReference type="Proteomes" id="UP001595765">
    <property type="component" value="Unassembled WGS sequence"/>
</dbReference>
<dbReference type="Pfam" id="PF12840">
    <property type="entry name" value="HTH_20"/>
    <property type="match status" value="1"/>
</dbReference>
<evidence type="ECO:0000256" key="3">
    <source>
        <dbReference type="ARBA" id="ARBA00023163"/>
    </source>
</evidence>
<gene>
    <name evidence="5" type="ORF">ACFO3J_18520</name>
</gene>
<organism evidence="5 6">
    <name type="scientific">Streptomyces polygonati</name>
    <dbReference type="NCBI Taxonomy" id="1617087"/>
    <lineage>
        <taxon>Bacteria</taxon>
        <taxon>Bacillati</taxon>
        <taxon>Actinomycetota</taxon>
        <taxon>Actinomycetes</taxon>
        <taxon>Kitasatosporales</taxon>
        <taxon>Streptomycetaceae</taxon>
        <taxon>Streptomyces</taxon>
    </lineage>
</organism>
<comment type="caution">
    <text evidence="5">The sequence shown here is derived from an EMBL/GenBank/DDBJ whole genome shotgun (WGS) entry which is preliminary data.</text>
</comment>
<dbReference type="CDD" id="cd00090">
    <property type="entry name" value="HTH_ARSR"/>
    <property type="match status" value="1"/>
</dbReference>
<dbReference type="PANTHER" id="PTHR43132:SF6">
    <property type="entry name" value="HTH-TYPE TRANSCRIPTIONAL REPRESSOR CZRA"/>
    <property type="match status" value="1"/>
</dbReference>
<evidence type="ECO:0000256" key="1">
    <source>
        <dbReference type="ARBA" id="ARBA00023015"/>
    </source>
</evidence>
<dbReference type="Pfam" id="PF19361">
    <property type="entry name" value="DUF5937"/>
    <property type="match status" value="1"/>
</dbReference>
<protein>
    <submittedName>
        <fullName evidence="5">DUF5937 family protein</fullName>
    </submittedName>
</protein>